<dbReference type="AlphaFoldDB" id="A0A7I7RYB1"/>
<evidence type="ECO:0000256" key="1">
    <source>
        <dbReference type="SAM" id="MobiDB-lite"/>
    </source>
</evidence>
<proteinExistence type="predicted"/>
<accession>A0A7I7RYB1</accession>
<dbReference type="GO" id="GO:0003989">
    <property type="term" value="F:acetyl-CoA carboxylase activity"/>
    <property type="evidence" value="ECO:0007669"/>
    <property type="project" value="InterPro"/>
</dbReference>
<dbReference type="KEGG" id="marz:MARA_24640"/>
<geneLocation type="plasmid" evidence="3">
    <name>pjcm18538 dna</name>
</geneLocation>
<evidence type="ECO:0000313" key="2">
    <source>
        <dbReference type="EMBL" id="BBY48996.1"/>
    </source>
</evidence>
<gene>
    <name evidence="2" type="ORF">MARA_24640</name>
</gene>
<dbReference type="Pfam" id="PF13822">
    <property type="entry name" value="ACC_epsilon"/>
    <property type="match status" value="1"/>
</dbReference>
<dbReference type="GO" id="GO:0004658">
    <property type="term" value="F:propionyl-CoA carboxylase activity"/>
    <property type="evidence" value="ECO:0007669"/>
    <property type="project" value="InterPro"/>
</dbReference>
<sequence>MTEESSVTDEAPVTDASAPEYVSAASEPVIQVLKGQPTDDEVAALVAVLAGASNGVTSADLEAHERDLWGHPVDRLRYSIFSWQKVTLVERMHLRR</sequence>
<dbReference type="InterPro" id="IPR032716">
    <property type="entry name" value="ACC_epsilon"/>
</dbReference>
<evidence type="ECO:0000313" key="3">
    <source>
        <dbReference type="Proteomes" id="UP000467428"/>
    </source>
</evidence>
<name>A0A7I7RYB1_9MYCO</name>
<feature type="region of interest" description="Disordered" evidence="1">
    <location>
        <begin position="1"/>
        <end position="20"/>
    </location>
</feature>
<dbReference type="Proteomes" id="UP000467428">
    <property type="component" value="Chromosome"/>
</dbReference>
<keyword evidence="3" id="KW-1185">Reference proteome</keyword>
<protein>
    <recommendedName>
        <fullName evidence="4">Acyl-CoA carboxylase subunit epsilon</fullName>
    </recommendedName>
</protein>
<organism evidence="2 3">
    <name type="scientific">Mycolicibacterium arabiense</name>
    <dbReference type="NCBI Taxonomy" id="1286181"/>
    <lineage>
        <taxon>Bacteria</taxon>
        <taxon>Bacillati</taxon>
        <taxon>Actinomycetota</taxon>
        <taxon>Actinomycetes</taxon>
        <taxon>Mycobacteriales</taxon>
        <taxon>Mycobacteriaceae</taxon>
        <taxon>Mycolicibacterium</taxon>
    </lineage>
</organism>
<reference evidence="2 3" key="1">
    <citation type="journal article" date="2019" name="Emerg. Microbes Infect.">
        <title>Comprehensive subspecies identification of 175 nontuberculous mycobacteria species based on 7547 genomic profiles.</title>
        <authorList>
            <person name="Matsumoto Y."/>
            <person name="Kinjo T."/>
            <person name="Motooka D."/>
            <person name="Nabeya D."/>
            <person name="Jung N."/>
            <person name="Uechi K."/>
            <person name="Horii T."/>
            <person name="Iida T."/>
            <person name="Fujita J."/>
            <person name="Nakamura S."/>
        </authorList>
    </citation>
    <scope>NUCLEOTIDE SEQUENCE [LARGE SCALE GENOMIC DNA]</scope>
    <source>
        <strain evidence="2 3">JCM 18538</strain>
    </source>
</reference>
<dbReference type="EMBL" id="AP022593">
    <property type="protein sequence ID" value="BBY48996.1"/>
    <property type="molecule type" value="Genomic_DNA"/>
</dbReference>
<evidence type="ECO:0008006" key="4">
    <source>
        <dbReference type="Google" id="ProtNLM"/>
    </source>
</evidence>